<keyword evidence="7 8" id="KW-0472">Membrane</keyword>
<comment type="similarity">
    <text evidence="8">Belongs to the SecE/SEC61-gamma family.</text>
</comment>
<dbReference type="GO" id="GO:0008320">
    <property type="term" value="F:protein transmembrane transporter activity"/>
    <property type="evidence" value="ECO:0007669"/>
    <property type="project" value="UniProtKB-UniRule"/>
</dbReference>
<dbReference type="InterPro" id="IPR001901">
    <property type="entry name" value="Translocase_SecE/Sec61-g"/>
</dbReference>
<evidence type="ECO:0000313" key="10">
    <source>
        <dbReference type="Proteomes" id="UP000244655"/>
    </source>
</evidence>
<dbReference type="InterPro" id="IPR005807">
    <property type="entry name" value="SecE_bac"/>
</dbReference>
<comment type="subunit">
    <text evidence="8">Component of the Sec protein translocase complex. Heterotrimer consisting of SecY, SecE and SecG subunits. The heterotrimers can form oligomers, although 1 heterotrimer is thought to be able to translocate proteins. Interacts with the ribosome. Interacts with SecDF, and other proteins may be involved. Interacts with SecA.</text>
</comment>
<evidence type="ECO:0000256" key="2">
    <source>
        <dbReference type="ARBA" id="ARBA00022448"/>
    </source>
</evidence>
<sequence>MFKFIKESVLELKKITWPKYGEVIGHGKQVFWLVFFISIFLGVVDYVMYLAVTYIF</sequence>
<dbReference type="EMBL" id="CP025785">
    <property type="protein sequence ID" value="AWG43217.1"/>
    <property type="molecule type" value="Genomic_DNA"/>
</dbReference>
<keyword evidence="2 8" id="KW-0813">Transport</keyword>
<reference evidence="9 10" key="1">
    <citation type="submission" date="2018-01" db="EMBL/GenBank/DDBJ databases">
        <title>Genome sequence of Borrelia tachyglossi.</title>
        <authorList>
            <person name="Gofton A.W."/>
        </authorList>
    </citation>
    <scope>NUCLEOTIDE SEQUENCE [LARGE SCALE GENOMIC DNA]</scope>
    <source>
        <strain evidence="9 10">Bc-F10-1268</strain>
    </source>
</reference>
<dbReference type="Proteomes" id="UP000244655">
    <property type="component" value="Chromosome"/>
</dbReference>
<dbReference type="OrthoDB" id="9813233at2"/>
<evidence type="ECO:0000256" key="3">
    <source>
        <dbReference type="ARBA" id="ARBA00022692"/>
    </source>
</evidence>
<dbReference type="GO" id="GO:0009306">
    <property type="term" value="P:protein secretion"/>
    <property type="evidence" value="ECO:0007669"/>
    <property type="project" value="UniProtKB-UniRule"/>
</dbReference>
<protein>
    <recommendedName>
        <fullName evidence="8">Protein translocase subunit SecE</fullName>
    </recommendedName>
</protein>
<evidence type="ECO:0000256" key="8">
    <source>
        <dbReference type="HAMAP-Rule" id="MF_00422"/>
    </source>
</evidence>
<keyword evidence="3 8" id="KW-0812">Transmembrane</keyword>
<evidence type="ECO:0000256" key="4">
    <source>
        <dbReference type="ARBA" id="ARBA00022927"/>
    </source>
</evidence>
<dbReference type="AlphaFoldDB" id="A0A2S1LY29"/>
<feature type="transmembrane region" description="Helical" evidence="8">
    <location>
        <begin position="30"/>
        <end position="52"/>
    </location>
</feature>
<keyword evidence="6 8" id="KW-0811">Translocation</keyword>
<keyword evidence="8" id="KW-1003">Cell membrane</keyword>
<dbReference type="NCBIfam" id="TIGR00964">
    <property type="entry name" value="secE_bact"/>
    <property type="match status" value="1"/>
</dbReference>
<organism evidence="9 10">
    <name type="scientific">Candidatus Borreliella tachyglossi</name>
    <dbReference type="NCBI Taxonomy" id="1964448"/>
    <lineage>
        <taxon>Bacteria</taxon>
        <taxon>Pseudomonadati</taxon>
        <taxon>Spirochaetota</taxon>
        <taxon>Spirochaetia</taxon>
        <taxon>Spirochaetales</taxon>
        <taxon>Borreliaceae</taxon>
        <taxon>Borreliella</taxon>
    </lineage>
</organism>
<proteinExistence type="inferred from homology"/>
<dbReference type="GO" id="GO:0043952">
    <property type="term" value="P:protein transport by the Sec complex"/>
    <property type="evidence" value="ECO:0007669"/>
    <property type="project" value="UniProtKB-UniRule"/>
</dbReference>
<dbReference type="GO" id="GO:0005886">
    <property type="term" value="C:plasma membrane"/>
    <property type="evidence" value="ECO:0007669"/>
    <property type="project" value="UniProtKB-SubCell"/>
</dbReference>
<evidence type="ECO:0000256" key="6">
    <source>
        <dbReference type="ARBA" id="ARBA00023010"/>
    </source>
</evidence>
<dbReference type="GO" id="GO:0065002">
    <property type="term" value="P:intracellular protein transmembrane transport"/>
    <property type="evidence" value="ECO:0007669"/>
    <property type="project" value="UniProtKB-UniRule"/>
</dbReference>
<name>A0A2S1LY29_9SPIR</name>
<evidence type="ECO:0000256" key="5">
    <source>
        <dbReference type="ARBA" id="ARBA00022989"/>
    </source>
</evidence>
<dbReference type="Gene3D" id="1.20.5.1030">
    <property type="entry name" value="Preprotein translocase secy subunit"/>
    <property type="match status" value="1"/>
</dbReference>
<evidence type="ECO:0000256" key="7">
    <source>
        <dbReference type="ARBA" id="ARBA00023136"/>
    </source>
</evidence>
<dbReference type="Pfam" id="PF00584">
    <property type="entry name" value="SecE"/>
    <property type="match status" value="1"/>
</dbReference>
<keyword evidence="4 8" id="KW-0653">Protein transport</keyword>
<dbReference type="RefSeq" id="WP_108729614.1">
    <property type="nucleotide sequence ID" value="NZ_CP025785.1"/>
</dbReference>
<gene>
    <name evidence="8" type="primary">secE</name>
    <name evidence="9" type="ORF">CR532_02005</name>
</gene>
<keyword evidence="5 8" id="KW-1133">Transmembrane helix</keyword>
<dbReference type="InterPro" id="IPR038379">
    <property type="entry name" value="SecE_sf"/>
</dbReference>
<keyword evidence="10" id="KW-1185">Reference proteome</keyword>
<dbReference type="GO" id="GO:0006605">
    <property type="term" value="P:protein targeting"/>
    <property type="evidence" value="ECO:0007669"/>
    <property type="project" value="UniProtKB-UniRule"/>
</dbReference>
<comment type="function">
    <text evidence="8">Essential subunit of the Sec protein translocation channel SecYEG. Clamps together the 2 halves of SecY. May contact the channel plug during translocation.</text>
</comment>
<comment type="subcellular location">
    <subcellularLocation>
        <location evidence="8">Cell membrane</location>
        <topology evidence="8">Single-pass membrane protein</topology>
    </subcellularLocation>
    <subcellularLocation>
        <location evidence="1">Membrane</location>
    </subcellularLocation>
</comment>
<evidence type="ECO:0000313" key="9">
    <source>
        <dbReference type="EMBL" id="AWG43217.1"/>
    </source>
</evidence>
<evidence type="ECO:0000256" key="1">
    <source>
        <dbReference type="ARBA" id="ARBA00004370"/>
    </source>
</evidence>
<dbReference type="HAMAP" id="MF_00422">
    <property type="entry name" value="SecE"/>
    <property type="match status" value="1"/>
</dbReference>
<accession>A0A2S1LY29</accession>